<sequence length="144" mass="16418">MSFDPPPAKSTLLPPGRLSYIPLEQIIGGDICRLVSTSRPQSFYPFTNYRLNSIYTYLQRILSDVKVSLLVLIRGTNTRQLSNFDGEQKIRFAFIDDELTAPINDLKFCKNERETIIKLTGHISSILERNFSPSLTEKALFMLS</sequence>
<evidence type="ECO:0000313" key="1">
    <source>
        <dbReference type="Proteomes" id="UP000887564"/>
    </source>
</evidence>
<reference evidence="2" key="1">
    <citation type="submission" date="2022-11" db="UniProtKB">
        <authorList>
            <consortium name="WormBaseParasite"/>
        </authorList>
    </citation>
    <scope>IDENTIFICATION</scope>
</reference>
<organism evidence="1 2">
    <name type="scientific">Parascaris equorum</name>
    <name type="common">Equine roundworm</name>
    <dbReference type="NCBI Taxonomy" id="6256"/>
    <lineage>
        <taxon>Eukaryota</taxon>
        <taxon>Metazoa</taxon>
        <taxon>Ecdysozoa</taxon>
        <taxon>Nematoda</taxon>
        <taxon>Chromadorea</taxon>
        <taxon>Rhabditida</taxon>
        <taxon>Spirurina</taxon>
        <taxon>Ascaridomorpha</taxon>
        <taxon>Ascaridoidea</taxon>
        <taxon>Ascarididae</taxon>
        <taxon>Parascaris</taxon>
    </lineage>
</organism>
<name>A0A914RFS9_PAREQ</name>
<proteinExistence type="predicted"/>
<dbReference type="WBParaSite" id="PEQ_0000517001-mRNA-1">
    <property type="protein sequence ID" value="PEQ_0000517001-mRNA-1"/>
    <property type="gene ID" value="PEQ_0000517001"/>
</dbReference>
<accession>A0A914RFS9</accession>
<evidence type="ECO:0000313" key="2">
    <source>
        <dbReference type="WBParaSite" id="PEQ_0000517001-mRNA-1"/>
    </source>
</evidence>
<keyword evidence="1" id="KW-1185">Reference proteome</keyword>
<dbReference type="AlphaFoldDB" id="A0A914RFS9"/>
<dbReference type="Proteomes" id="UP000887564">
    <property type="component" value="Unplaced"/>
</dbReference>
<protein>
    <submittedName>
        <fullName evidence="2">Uncharacterized protein</fullName>
    </submittedName>
</protein>